<evidence type="ECO:0000259" key="2">
    <source>
        <dbReference type="Pfam" id="PF00892"/>
    </source>
</evidence>
<feature type="transmembrane region" description="Helical" evidence="1">
    <location>
        <begin position="119"/>
        <end position="138"/>
    </location>
</feature>
<feature type="transmembrane region" description="Helical" evidence="1">
    <location>
        <begin position="293"/>
        <end position="315"/>
    </location>
</feature>
<name>A0A8J9VCQ7_BRALA</name>
<keyword evidence="4" id="KW-1185">Reference proteome</keyword>
<feature type="transmembrane region" description="Helical" evidence="1">
    <location>
        <begin position="56"/>
        <end position="77"/>
    </location>
</feature>
<accession>A0A8J9VCQ7</accession>
<dbReference type="InterPro" id="IPR000620">
    <property type="entry name" value="EamA_dom"/>
</dbReference>
<keyword evidence="1" id="KW-0812">Transmembrane</keyword>
<evidence type="ECO:0000313" key="4">
    <source>
        <dbReference type="Proteomes" id="UP000838412"/>
    </source>
</evidence>
<dbReference type="EMBL" id="OV696686">
    <property type="protein sequence ID" value="CAH1233885.1"/>
    <property type="molecule type" value="Genomic_DNA"/>
</dbReference>
<dbReference type="GO" id="GO:0016020">
    <property type="term" value="C:membrane"/>
    <property type="evidence" value="ECO:0007669"/>
    <property type="project" value="InterPro"/>
</dbReference>
<feature type="transmembrane region" description="Helical" evidence="1">
    <location>
        <begin position="238"/>
        <end position="260"/>
    </location>
</feature>
<dbReference type="PANTHER" id="PTHR22911">
    <property type="entry name" value="ACYL-MALONYL CONDENSING ENZYME-RELATED"/>
    <property type="match status" value="1"/>
</dbReference>
<dbReference type="Proteomes" id="UP000838412">
    <property type="component" value="Chromosome 1"/>
</dbReference>
<feature type="transmembrane region" description="Helical" evidence="1">
    <location>
        <begin position="89"/>
        <end position="113"/>
    </location>
</feature>
<dbReference type="AlphaFoldDB" id="A0A8J9VCQ7"/>
<organism evidence="3 4">
    <name type="scientific">Branchiostoma lanceolatum</name>
    <name type="common">Common lancelet</name>
    <name type="synonym">Amphioxus lanceolatum</name>
    <dbReference type="NCBI Taxonomy" id="7740"/>
    <lineage>
        <taxon>Eukaryota</taxon>
        <taxon>Metazoa</taxon>
        <taxon>Chordata</taxon>
        <taxon>Cephalochordata</taxon>
        <taxon>Leptocardii</taxon>
        <taxon>Amphioxiformes</taxon>
        <taxon>Branchiostomatidae</taxon>
        <taxon>Branchiostoma</taxon>
    </lineage>
</organism>
<dbReference type="SUPFAM" id="SSF103481">
    <property type="entry name" value="Multidrug resistance efflux transporter EmrE"/>
    <property type="match status" value="2"/>
</dbReference>
<dbReference type="Pfam" id="PF00892">
    <property type="entry name" value="EamA"/>
    <property type="match status" value="1"/>
</dbReference>
<feature type="domain" description="EamA" evidence="2">
    <location>
        <begin position="179"/>
        <end position="310"/>
    </location>
</feature>
<keyword evidence="1" id="KW-1133">Transmembrane helix</keyword>
<feature type="transmembrane region" description="Helical" evidence="1">
    <location>
        <begin position="267"/>
        <end position="287"/>
    </location>
</feature>
<feature type="transmembrane region" description="Helical" evidence="1">
    <location>
        <begin position="171"/>
        <end position="188"/>
    </location>
</feature>
<feature type="transmembrane region" description="Helical" evidence="1">
    <location>
        <begin position="145"/>
        <end position="165"/>
    </location>
</feature>
<keyword evidence="1" id="KW-0472">Membrane</keyword>
<evidence type="ECO:0000313" key="3">
    <source>
        <dbReference type="EMBL" id="CAH1233885.1"/>
    </source>
</evidence>
<dbReference type="InterPro" id="IPR037185">
    <property type="entry name" value="EmrE-like"/>
</dbReference>
<feature type="transmembrane region" description="Helical" evidence="1">
    <location>
        <begin position="208"/>
        <end position="226"/>
    </location>
</feature>
<protein>
    <submittedName>
        <fullName evidence="3">Hypp842 protein</fullName>
    </submittedName>
</protein>
<gene>
    <name evidence="3" type="primary">Hypp842</name>
    <name evidence="3" type="ORF">BLAG_LOCUS2486</name>
</gene>
<reference evidence="3" key="1">
    <citation type="submission" date="2022-01" db="EMBL/GenBank/DDBJ databases">
        <authorList>
            <person name="Braso-Vives M."/>
        </authorList>
    </citation>
    <scope>NUCLEOTIDE SEQUENCE</scope>
</reference>
<sequence>MALSVKNDDLEEDASGDRKASLKAARGPLLALGATVFSGTSSEFTALGSKGGIPGFQLLFFLRLTQFLTVIVCLAIFRPKLIGENRRQNWLLLLETLIHNLSTALVLLSFTYVYAAPGIAFGIIQGALPLFTAGFIFLKEKIGPIPCCGILISVTGVVLVSIGMATRAVDASRTLVVSILLPVAAAFTKAPDFVLRRAILKDVSGITLYLYVTSLGTVALLILTFACETPVWTMSAEIAGYVAGVGLSQTMVMLFFIAVLKVEKAAIAVGLRTLVIPFTIILDYLILSVVPNLLKWAGLGLVVLGAVVLNAHTYWAHCQEEKRRSFLEKMGISLPESEKK</sequence>
<proteinExistence type="predicted"/>
<evidence type="ECO:0000256" key="1">
    <source>
        <dbReference type="SAM" id="Phobius"/>
    </source>
</evidence>
<dbReference type="PANTHER" id="PTHR22911:SF137">
    <property type="entry name" value="SOLUTE CARRIER FAMILY 35 MEMBER G2-RELATED"/>
    <property type="match status" value="1"/>
</dbReference>